<sequence>MILVHLLQIHSSLDAYNNFYLTRYSEISQYKTEISSEYENVGVGAFSFDDAIKLQTLVLSHYHNFKIHKPVVIERIPQFKEQCKCLINEYNTILNDYKKSKEGNLENNSNELKEEFRLKIVDLYYRMLPVFYNSLIVVADGELLIFDYNYLAEYSKFLRLNSVYYTNIKHYEIIQVINDLVACRDMLISSYKKVEKLKRILLSIRKTIIKVKNHIGA</sequence>
<comment type="caution">
    <text evidence="1">The sequence shown here is derived from an EMBL/GenBank/DDBJ whole genome shotgun (WGS) entry which is preliminary data.</text>
</comment>
<keyword evidence="2" id="KW-1185">Reference proteome</keyword>
<dbReference type="EMBL" id="LWDP01000106">
    <property type="protein sequence ID" value="ORD93335.1"/>
    <property type="molecule type" value="Genomic_DNA"/>
</dbReference>
<gene>
    <name evidence="1" type="ORF">ECANGB1_174</name>
</gene>
<evidence type="ECO:0000313" key="2">
    <source>
        <dbReference type="Proteomes" id="UP000192639"/>
    </source>
</evidence>
<dbReference type="VEuPathDB" id="MicrosporidiaDB:ECANGB1_174"/>
<name>A0A1Y1S4K7_9MICR</name>
<proteinExistence type="predicted"/>
<organism evidence="1 2">
    <name type="scientific">Enterospora canceri</name>
    <dbReference type="NCBI Taxonomy" id="1081671"/>
    <lineage>
        <taxon>Eukaryota</taxon>
        <taxon>Fungi</taxon>
        <taxon>Fungi incertae sedis</taxon>
        <taxon>Microsporidia</taxon>
        <taxon>Enterocytozoonidae</taxon>
        <taxon>Enterospora</taxon>
    </lineage>
</organism>
<dbReference type="Proteomes" id="UP000192639">
    <property type="component" value="Unassembled WGS sequence"/>
</dbReference>
<evidence type="ECO:0000313" key="1">
    <source>
        <dbReference type="EMBL" id="ORD93335.1"/>
    </source>
</evidence>
<dbReference type="AlphaFoldDB" id="A0A1Y1S4K7"/>
<reference evidence="1 2" key="1">
    <citation type="journal article" date="2017" name="Environ. Microbiol.">
        <title>Decay of the glycolytic pathway and adaptation to intranuclear parasitism within Enterocytozoonidae microsporidia.</title>
        <authorList>
            <person name="Wiredu Boakye D."/>
            <person name="Jaroenlak P."/>
            <person name="Prachumwat A."/>
            <person name="Williams T.A."/>
            <person name="Bateman K.S."/>
            <person name="Itsathitphaisarn O."/>
            <person name="Sritunyalucksana K."/>
            <person name="Paszkiewicz K.H."/>
            <person name="Moore K.A."/>
            <person name="Stentiford G.D."/>
            <person name="Williams B.A."/>
        </authorList>
    </citation>
    <scope>NUCLEOTIDE SEQUENCE [LARGE SCALE GENOMIC DNA]</scope>
    <source>
        <strain evidence="1 2">GB1</strain>
    </source>
</reference>
<protein>
    <submittedName>
        <fullName evidence="1">Uncharacterized protein</fullName>
    </submittedName>
</protein>
<accession>A0A1Y1S4K7</accession>